<dbReference type="Proteomes" id="UP001642409">
    <property type="component" value="Unassembled WGS sequence"/>
</dbReference>
<dbReference type="AlphaFoldDB" id="A0AA86QGE8"/>
<evidence type="ECO:0000313" key="1">
    <source>
        <dbReference type="EMBL" id="CAI9958874.1"/>
    </source>
</evidence>
<accession>A0AA86QGE8</accession>
<name>A0AA86QGE8_9EUKA</name>
<proteinExistence type="predicted"/>
<evidence type="ECO:0000313" key="2">
    <source>
        <dbReference type="EMBL" id="CAL6097699.1"/>
    </source>
</evidence>
<keyword evidence="3" id="KW-1185">Reference proteome</keyword>
<dbReference type="EMBL" id="CAXDID020000502">
    <property type="protein sequence ID" value="CAL6097699.1"/>
    <property type="molecule type" value="Genomic_DNA"/>
</dbReference>
<evidence type="ECO:0000313" key="3">
    <source>
        <dbReference type="Proteomes" id="UP001642409"/>
    </source>
</evidence>
<gene>
    <name evidence="1" type="ORF">HINF_LOCUS46519</name>
    <name evidence="2" type="ORF">HINF_LOCUS69249</name>
</gene>
<dbReference type="EMBL" id="CATOUU010000910">
    <property type="protein sequence ID" value="CAI9958874.1"/>
    <property type="molecule type" value="Genomic_DNA"/>
</dbReference>
<protein>
    <submittedName>
        <fullName evidence="2">Hypothetical_protein</fullName>
    </submittedName>
</protein>
<organism evidence="1">
    <name type="scientific">Hexamita inflata</name>
    <dbReference type="NCBI Taxonomy" id="28002"/>
    <lineage>
        <taxon>Eukaryota</taxon>
        <taxon>Metamonada</taxon>
        <taxon>Diplomonadida</taxon>
        <taxon>Hexamitidae</taxon>
        <taxon>Hexamitinae</taxon>
        <taxon>Hexamita</taxon>
    </lineage>
</organism>
<reference evidence="2 3" key="2">
    <citation type="submission" date="2024-07" db="EMBL/GenBank/DDBJ databases">
        <authorList>
            <person name="Akdeniz Z."/>
        </authorList>
    </citation>
    <scope>NUCLEOTIDE SEQUENCE [LARGE SCALE GENOMIC DNA]</scope>
</reference>
<reference evidence="1" key="1">
    <citation type="submission" date="2023-06" db="EMBL/GenBank/DDBJ databases">
        <authorList>
            <person name="Kurt Z."/>
        </authorList>
    </citation>
    <scope>NUCLEOTIDE SEQUENCE</scope>
</reference>
<sequence length="201" mass="23515">MSSHPNELYFSQYHQKNCNDNTPEKFRYVSQTIALQQIISHKLGYEIKTNRVGTKHTQRCNVQIQLNEAQIKEIDELANITFKYMNGDQLNNETFRKIYGFWKEIKGGISSEWQLKILQNKKQMLVDDHNCKAQGRYARILNAAKHKPVKSQAKAHFIKQIYQKIAEQIELKRRGRKAKSKTRTISYQDVANGAILFITKI</sequence>
<comment type="caution">
    <text evidence="1">The sequence shown here is derived from an EMBL/GenBank/DDBJ whole genome shotgun (WGS) entry which is preliminary data.</text>
</comment>